<comment type="pathway">
    <text evidence="3">Secondary metabolite biosynthesis; terpenoid biosynthesis.</text>
</comment>
<comment type="subcellular location">
    <subcellularLocation>
        <location evidence="2">Membrane</location>
        <topology evidence="2">Multi-pass membrane protein</topology>
    </subcellularLocation>
</comment>
<evidence type="ECO:0000256" key="3">
    <source>
        <dbReference type="ARBA" id="ARBA00004721"/>
    </source>
</evidence>
<dbReference type="InterPro" id="IPR000537">
    <property type="entry name" value="UbiA_prenyltransferase"/>
</dbReference>
<reference evidence="10 11" key="1">
    <citation type="submission" date="2019-10" db="EMBL/GenBank/DDBJ databases">
        <authorList>
            <person name="Palmer J.M."/>
        </authorList>
    </citation>
    <scope>NUCLEOTIDE SEQUENCE [LARGE SCALE GENOMIC DNA]</scope>
    <source>
        <strain evidence="10 11">TWF696</strain>
    </source>
</reference>
<dbReference type="PROSITE" id="PS00943">
    <property type="entry name" value="UBIA"/>
    <property type="match status" value="1"/>
</dbReference>
<keyword evidence="6 9" id="KW-0812">Transmembrane</keyword>
<evidence type="ECO:0000256" key="5">
    <source>
        <dbReference type="ARBA" id="ARBA00022679"/>
    </source>
</evidence>
<dbReference type="PANTHER" id="PTHR11048:SF28">
    <property type="entry name" value="4-HYDROXYBENZOATE POLYPRENYLTRANSFERASE, MITOCHONDRIAL"/>
    <property type="match status" value="1"/>
</dbReference>
<keyword evidence="8 9" id="KW-0472">Membrane</keyword>
<keyword evidence="11" id="KW-1185">Reference proteome</keyword>
<sequence length="322" mass="36120">MEYSRRSSGAKAKDSNVAPVSKRNMPLGIFRLLRYHTFESLLSVYPPVYGACYSFMMNHKSMPFAEFRNIILANWLCATLTHGTICTFNDIADRNFDGQVERTKNRPLPSGMISVRAASIAFIVEMAVSVYLIYATLGQDTALAYIPVWILFVIYPFMKRVVQWPQIILGITMGMSVLPGWASVSGFEGMWTITPMVLVVSGIVLSVYNDTIYATQDSRDDKKAGVKSFAVLLQEYRILYPVLTFVGFVHLLLVAYAARAANMSAFFWTFGISAWAASLPLELHMLDPMQPKTAARIFQMNIFLNGWVTAMALLELCVSTYL</sequence>
<evidence type="ECO:0000256" key="4">
    <source>
        <dbReference type="ARBA" id="ARBA00005985"/>
    </source>
</evidence>
<feature type="transmembrane region" description="Helical" evidence="9">
    <location>
        <begin position="113"/>
        <end position="136"/>
    </location>
</feature>
<feature type="transmembrane region" description="Helical" evidence="9">
    <location>
        <begin position="238"/>
        <end position="258"/>
    </location>
</feature>
<dbReference type="Proteomes" id="UP001375240">
    <property type="component" value="Unassembled WGS sequence"/>
</dbReference>
<protein>
    <submittedName>
        <fullName evidence="10">Uncharacterized protein</fullName>
    </submittedName>
</protein>
<dbReference type="EMBL" id="JAVHNQ010000003">
    <property type="protein sequence ID" value="KAK6353001.1"/>
    <property type="molecule type" value="Genomic_DNA"/>
</dbReference>
<keyword evidence="5" id="KW-0808">Transferase</keyword>
<comment type="cofactor">
    <cofactor evidence="1">
        <name>Mg(2+)</name>
        <dbReference type="ChEBI" id="CHEBI:18420"/>
    </cofactor>
</comment>
<dbReference type="Gene3D" id="1.10.357.140">
    <property type="entry name" value="UbiA prenyltransferase"/>
    <property type="match status" value="1"/>
</dbReference>
<feature type="transmembrane region" description="Helical" evidence="9">
    <location>
        <begin position="142"/>
        <end position="158"/>
    </location>
</feature>
<evidence type="ECO:0000256" key="1">
    <source>
        <dbReference type="ARBA" id="ARBA00001946"/>
    </source>
</evidence>
<proteinExistence type="inferred from homology"/>
<gene>
    <name evidence="10" type="ORF">TWF696_004989</name>
</gene>
<evidence type="ECO:0000256" key="6">
    <source>
        <dbReference type="ARBA" id="ARBA00022692"/>
    </source>
</evidence>
<comment type="similarity">
    <text evidence="4">Belongs to the UbiA prenyltransferase family.</text>
</comment>
<dbReference type="AlphaFoldDB" id="A0AAV9UZH1"/>
<dbReference type="FunFam" id="1.10.357.140:FF:000008">
    <property type="entry name" value="4-hydroxybenzoate octaprenyltransferase"/>
    <property type="match status" value="1"/>
</dbReference>
<accession>A0AAV9UZH1</accession>
<evidence type="ECO:0000313" key="10">
    <source>
        <dbReference type="EMBL" id="KAK6353001.1"/>
    </source>
</evidence>
<dbReference type="CDD" id="cd13959">
    <property type="entry name" value="PT_UbiA_COQ2"/>
    <property type="match status" value="1"/>
</dbReference>
<keyword evidence="7 9" id="KW-1133">Transmembrane helix</keyword>
<evidence type="ECO:0000256" key="8">
    <source>
        <dbReference type="ARBA" id="ARBA00023136"/>
    </source>
</evidence>
<feature type="transmembrane region" description="Helical" evidence="9">
    <location>
        <begin position="190"/>
        <end position="209"/>
    </location>
</feature>
<name>A0AAV9UZH1_9PEZI</name>
<feature type="transmembrane region" description="Helical" evidence="9">
    <location>
        <begin position="264"/>
        <end position="281"/>
    </location>
</feature>
<dbReference type="GO" id="GO:0005886">
    <property type="term" value="C:plasma membrane"/>
    <property type="evidence" value="ECO:0007669"/>
    <property type="project" value="TreeGrafter"/>
</dbReference>
<dbReference type="PANTHER" id="PTHR11048">
    <property type="entry name" value="PRENYLTRANSFERASES"/>
    <property type="match status" value="1"/>
</dbReference>
<evidence type="ECO:0000256" key="2">
    <source>
        <dbReference type="ARBA" id="ARBA00004141"/>
    </source>
</evidence>
<dbReference type="InterPro" id="IPR044878">
    <property type="entry name" value="UbiA_sf"/>
</dbReference>
<organism evidence="10 11">
    <name type="scientific">Orbilia brochopaga</name>
    <dbReference type="NCBI Taxonomy" id="3140254"/>
    <lineage>
        <taxon>Eukaryota</taxon>
        <taxon>Fungi</taxon>
        <taxon>Dikarya</taxon>
        <taxon>Ascomycota</taxon>
        <taxon>Pezizomycotina</taxon>
        <taxon>Orbiliomycetes</taxon>
        <taxon>Orbiliales</taxon>
        <taxon>Orbiliaceae</taxon>
        <taxon>Orbilia</taxon>
    </lineage>
</organism>
<feature type="transmembrane region" description="Helical" evidence="9">
    <location>
        <begin position="167"/>
        <end position="184"/>
    </location>
</feature>
<evidence type="ECO:0000313" key="11">
    <source>
        <dbReference type="Proteomes" id="UP001375240"/>
    </source>
</evidence>
<dbReference type="Gene3D" id="1.20.120.1780">
    <property type="entry name" value="UbiA prenyltransferase"/>
    <property type="match status" value="1"/>
</dbReference>
<dbReference type="Pfam" id="PF01040">
    <property type="entry name" value="UbiA"/>
    <property type="match status" value="1"/>
</dbReference>
<evidence type="ECO:0000256" key="9">
    <source>
        <dbReference type="SAM" id="Phobius"/>
    </source>
</evidence>
<dbReference type="InterPro" id="IPR039653">
    <property type="entry name" value="Prenyltransferase"/>
</dbReference>
<dbReference type="InterPro" id="IPR030470">
    <property type="entry name" value="UbiA_prenylTrfase_CS"/>
</dbReference>
<dbReference type="GO" id="GO:0016765">
    <property type="term" value="F:transferase activity, transferring alkyl or aryl (other than methyl) groups"/>
    <property type="evidence" value="ECO:0007669"/>
    <property type="project" value="InterPro"/>
</dbReference>
<evidence type="ECO:0000256" key="7">
    <source>
        <dbReference type="ARBA" id="ARBA00022989"/>
    </source>
</evidence>
<feature type="transmembrane region" description="Helical" evidence="9">
    <location>
        <begin position="302"/>
        <end position="321"/>
    </location>
</feature>
<comment type="caution">
    <text evidence="10">The sequence shown here is derived from an EMBL/GenBank/DDBJ whole genome shotgun (WGS) entry which is preliminary data.</text>
</comment>